<keyword evidence="1" id="KW-0812">Transmembrane</keyword>
<protein>
    <recommendedName>
        <fullName evidence="4">Glycosyltransferase RgtA/B/C/D-like domain-containing protein</fullName>
    </recommendedName>
</protein>
<sequence>MRWILSREDTLRVPASQSDIQVAERRTPWLLAWLAFLPLVLIRAENFAESDTFWAIRTGVLTMATRSLPTRDPFSWTAAGEPWTLNAWGFNVVLGGAYLAFGLAGTAIVSSIFVALIGGLVLFQARQLGANPVVAGYVLFVGGAMATTWITARPQIVDYSAMLVIVLLLGRLRVAARPVCVLVWLAVVTTMWANLHAAALLGALVCGAATIGILASRSERWQAIRFVTASLTVAMCCFFTPYGVGIVGQTLLVKNESSNIKEWQAFDPGDPLQLLVLAAGVIALLVSIRRRDPVAVAVLSATLCASFAAYRILPILLFLSLPVLAAGAPPKLLQYFRSRRKMLNQGAVAAVVIAASAAMVNVQSLGRPDPTHFPVSAIQQIPTGCHLYNDYQIGGLVILERPDVKVSMDSRNDLYGSARVDKSLETVAGRGDLDSALQGADCALVPPDTGLAAYLEASPLWSIAFSEPAGSLFVRKGE</sequence>
<evidence type="ECO:0000313" key="2">
    <source>
        <dbReference type="EMBL" id="MDP9887099.1"/>
    </source>
</evidence>
<name>A0ABT9RS06_9MICC</name>
<evidence type="ECO:0000256" key="1">
    <source>
        <dbReference type="SAM" id="Phobius"/>
    </source>
</evidence>
<reference evidence="2 3" key="1">
    <citation type="submission" date="2023-07" db="EMBL/GenBank/DDBJ databases">
        <title>Sorghum-associated microbial communities from plants grown in Nebraska, USA.</title>
        <authorList>
            <person name="Schachtman D."/>
        </authorList>
    </citation>
    <scope>NUCLEOTIDE SEQUENCE [LARGE SCALE GENOMIC DNA]</scope>
    <source>
        <strain evidence="2 3">CC222</strain>
    </source>
</reference>
<feature type="transmembrane region" description="Helical" evidence="1">
    <location>
        <begin position="193"/>
        <end position="214"/>
    </location>
</feature>
<feature type="transmembrane region" description="Helical" evidence="1">
    <location>
        <begin position="134"/>
        <end position="152"/>
    </location>
</feature>
<keyword evidence="1" id="KW-0472">Membrane</keyword>
<feature type="transmembrane region" description="Helical" evidence="1">
    <location>
        <begin position="226"/>
        <end position="252"/>
    </location>
</feature>
<dbReference type="Proteomes" id="UP001226577">
    <property type="component" value="Unassembled WGS sequence"/>
</dbReference>
<evidence type="ECO:0000313" key="3">
    <source>
        <dbReference type="Proteomes" id="UP001226577"/>
    </source>
</evidence>
<comment type="caution">
    <text evidence="2">The sequence shown here is derived from an EMBL/GenBank/DDBJ whole genome shotgun (WGS) entry which is preliminary data.</text>
</comment>
<keyword evidence="1" id="KW-1133">Transmembrane helix</keyword>
<keyword evidence="3" id="KW-1185">Reference proteome</keyword>
<accession>A0ABT9RS06</accession>
<evidence type="ECO:0008006" key="4">
    <source>
        <dbReference type="Google" id="ProtNLM"/>
    </source>
</evidence>
<dbReference type="EMBL" id="JAUSRE010000003">
    <property type="protein sequence ID" value="MDP9887099.1"/>
    <property type="molecule type" value="Genomic_DNA"/>
</dbReference>
<gene>
    <name evidence="2" type="ORF">J2X98_000670</name>
</gene>
<proteinExistence type="predicted"/>
<feature type="transmembrane region" description="Helical" evidence="1">
    <location>
        <begin position="98"/>
        <end position="122"/>
    </location>
</feature>
<feature type="transmembrane region" description="Helical" evidence="1">
    <location>
        <begin position="295"/>
        <end position="322"/>
    </location>
</feature>
<feature type="transmembrane region" description="Helical" evidence="1">
    <location>
        <begin position="272"/>
        <end position="288"/>
    </location>
</feature>
<dbReference type="RefSeq" id="WP_307304249.1">
    <property type="nucleotide sequence ID" value="NZ_JAUSRE010000003.1"/>
</dbReference>
<organism evidence="2 3">
    <name type="scientific">Pseudarthrobacter enclensis</name>
    <dbReference type="NCBI Taxonomy" id="993070"/>
    <lineage>
        <taxon>Bacteria</taxon>
        <taxon>Bacillati</taxon>
        <taxon>Actinomycetota</taxon>
        <taxon>Actinomycetes</taxon>
        <taxon>Micrococcales</taxon>
        <taxon>Micrococcaceae</taxon>
        <taxon>Pseudarthrobacter</taxon>
    </lineage>
</organism>